<dbReference type="PANTHER" id="PTHR43047:SF72">
    <property type="entry name" value="OSMOSENSING HISTIDINE PROTEIN KINASE SLN1"/>
    <property type="match status" value="1"/>
</dbReference>
<feature type="domain" description="Histidine kinase" evidence="7">
    <location>
        <begin position="409"/>
        <end position="625"/>
    </location>
</feature>
<dbReference type="CDD" id="cd00075">
    <property type="entry name" value="HATPase"/>
    <property type="match status" value="1"/>
</dbReference>
<dbReference type="InterPro" id="IPR036890">
    <property type="entry name" value="HATPase_C_sf"/>
</dbReference>
<dbReference type="CDD" id="cd00082">
    <property type="entry name" value="HisKA"/>
    <property type="match status" value="1"/>
</dbReference>
<organism evidence="8 9">
    <name type="scientific">Halobacteriovorax vibrionivorans</name>
    <dbReference type="NCBI Taxonomy" id="2152716"/>
    <lineage>
        <taxon>Bacteria</taxon>
        <taxon>Pseudomonadati</taxon>
        <taxon>Bdellovibrionota</taxon>
        <taxon>Bacteriovoracia</taxon>
        <taxon>Bacteriovoracales</taxon>
        <taxon>Halobacteriovoraceae</taxon>
        <taxon>Halobacteriovorax</taxon>
    </lineage>
</organism>
<dbReference type="Pfam" id="PF05226">
    <property type="entry name" value="CHASE2"/>
    <property type="match status" value="1"/>
</dbReference>
<name>A0ABY0IJ48_9BACT</name>
<evidence type="ECO:0000256" key="1">
    <source>
        <dbReference type="ARBA" id="ARBA00000085"/>
    </source>
</evidence>
<dbReference type="InterPro" id="IPR004358">
    <property type="entry name" value="Sig_transdc_His_kin-like_C"/>
</dbReference>
<dbReference type="RefSeq" id="WP_114705936.1">
    <property type="nucleotide sequence ID" value="NZ_QDKL01000001.1"/>
</dbReference>
<evidence type="ECO:0000313" key="8">
    <source>
        <dbReference type="EMBL" id="RZF22994.1"/>
    </source>
</evidence>
<dbReference type="EMBL" id="QDKL01000001">
    <property type="protein sequence ID" value="RZF22994.1"/>
    <property type="molecule type" value="Genomic_DNA"/>
</dbReference>
<comment type="catalytic activity">
    <reaction evidence="1">
        <text>ATP + protein L-histidine = ADP + protein N-phospho-L-histidine.</text>
        <dbReference type="EC" id="2.7.13.3"/>
    </reaction>
</comment>
<evidence type="ECO:0000256" key="3">
    <source>
        <dbReference type="ARBA" id="ARBA00022553"/>
    </source>
</evidence>
<dbReference type="SUPFAM" id="SSF55874">
    <property type="entry name" value="ATPase domain of HSP90 chaperone/DNA topoisomerase II/histidine kinase"/>
    <property type="match status" value="1"/>
</dbReference>
<keyword evidence="4" id="KW-0808">Transferase</keyword>
<evidence type="ECO:0000313" key="9">
    <source>
        <dbReference type="Proteomes" id="UP000443582"/>
    </source>
</evidence>
<dbReference type="PRINTS" id="PR00344">
    <property type="entry name" value="BCTRLSENSOR"/>
</dbReference>
<feature type="transmembrane region" description="Helical" evidence="6">
    <location>
        <begin position="300"/>
        <end position="325"/>
    </location>
</feature>
<dbReference type="Pfam" id="PF00512">
    <property type="entry name" value="HisKA"/>
    <property type="match status" value="1"/>
</dbReference>
<dbReference type="InterPro" id="IPR003594">
    <property type="entry name" value="HATPase_dom"/>
</dbReference>
<accession>A0ABY0IJ48</accession>
<feature type="transmembrane region" description="Helical" evidence="6">
    <location>
        <begin position="332"/>
        <end position="351"/>
    </location>
</feature>
<dbReference type="Gene3D" id="1.10.287.130">
    <property type="match status" value="1"/>
</dbReference>
<dbReference type="InterPro" id="IPR007890">
    <property type="entry name" value="CHASE2"/>
</dbReference>
<dbReference type="Proteomes" id="UP000443582">
    <property type="component" value="Unassembled WGS sequence"/>
</dbReference>
<evidence type="ECO:0000259" key="7">
    <source>
        <dbReference type="PROSITE" id="PS50109"/>
    </source>
</evidence>
<evidence type="ECO:0000256" key="6">
    <source>
        <dbReference type="SAM" id="Phobius"/>
    </source>
</evidence>
<keyword evidence="6" id="KW-1133">Transmembrane helix</keyword>
<dbReference type="SMART" id="SM01080">
    <property type="entry name" value="CHASE2"/>
    <property type="match status" value="1"/>
</dbReference>
<keyword evidence="6" id="KW-0472">Membrane</keyword>
<dbReference type="SUPFAM" id="SSF47384">
    <property type="entry name" value="Homodimeric domain of signal transducing histidine kinase"/>
    <property type="match status" value="1"/>
</dbReference>
<protein>
    <recommendedName>
        <fullName evidence="2">histidine kinase</fullName>
        <ecNumber evidence="2">2.7.13.3</ecNumber>
    </recommendedName>
</protein>
<dbReference type="PROSITE" id="PS50109">
    <property type="entry name" value="HIS_KIN"/>
    <property type="match status" value="1"/>
</dbReference>
<keyword evidence="6" id="KW-0812">Transmembrane</keyword>
<evidence type="ECO:0000256" key="2">
    <source>
        <dbReference type="ARBA" id="ARBA00012438"/>
    </source>
</evidence>
<keyword evidence="3" id="KW-0597">Phosphoprotein</keyword>
<evidence type="ECO:0000256" key="5">
    <source>
        <dbReference type="ARBA" id="ARBA00022777"/>
    </source>
</evidence>
<comment type="caution">
    <text evidence="8">The sequence shown here is derived from an EMBL/GenBank/DDBJ whole genome shotgun (WGS) entry which is preliminary data.</text>
</comment>
<dbReference type="SMART" id="SM00387">
    <property type="entry name" value="HATPase_c"/>
    <property type="match status" value="1"/>
</dbReference>
<keyword evidence="9" id="KW-1185">Reference proteome</keyword>
<dbReference type="PANTHER" id="PTHR43047">
    <property type="entry name" value="TWO-COMPONENT HISTIDINE PROTEIN KINASE"/>
    <property type="match status" value="1"/>
</dbReference>
<dbReference type="SMART" id="SM00388">
    <property type="entry name" value="HisKA"/>
    <property type="match status" value="1"/>
</dbReference>
<keyword evidence="5" id="KW-0418">Kinase</keyword>
<dbReference type="InterPro" id="IPR036097">
    <property type="entry name" value="HisK_dim/P_sf"/>
</dbReference>
<dbReference type="Gene3D" id="3.30.565.10">
    <property type="entry name" value="Histidine kinase-like ATPase, C-terminal domain"/>
    <property type="match status" value="1"/>
</dbReference>
<dbReference type="EC" id="2.7.13.3" evidence="2"/>
<proteinExistence type="predicted"/>
<feature type="transmembrane region" description="Helical" evidence="6">
    <location>
        <begin position="357"/>
        <end position="377"/>
    </location>
</feature>
<dbReference type="InterPro" id="IPR003661">
    <property type="entry name" value="HisK_dim/P_dom"/>
</dbReference>
<dbReference type="InterPro" id="IPR005467">
    <property type="entry name" value="His_kinase_dom"/>
</dbReference>
<evidence type="ECO:0000256" key="4">
    <source>
        <dbReference type="ARBA" id="ARBA00022679"/>
    </source>
</evidence>
<gene>
    <name evidence="8" type="ORF">DAY19_04275</name>
</gene>
<sequence>MKKVFKFFKDLDYTKYYPALFTIVFLLVLFQYKFPTIEAIFYDLRLKTDFSLNKDDRIVLIKIDEESDEFLGESYPYTYTTYLKLFRKVLKDKPAIINFFGDLSAPLNEREANSLELLHDEIKAYVKQGGLYRYGTELDAWGERLPPQQLRDLGYSPAIVNIDSKLFAKDDVVRRMVLNISGEETLSFWTANEWRILHGKEPLILNNLKSAYYMPEADASFSLFRYPLRKLKHVEKLPVHRVVVGNIPPGYFNGKIVLIGPAYISNLGHYAKTPFDKDQRRSPKLEIHANMTKSLIENKLVYAIPMWVTKLISMLIGIILSIVISRIQPVKGLVTTVAIIFSTILISYLIFIAFGLWLYITHILLTVFVVYYIWVPFRAIGEYQRRYKIQEETKLLKRVEDLKQNFISLMSHDLKTPVAKIAGVADNMLQKNRGGETYVHEGLKTIIDSTKELNNFITSILDLTKVESRNISLNLQSKDVNKVIDDCVNSLSYLARSKEMKINTELGPLFPIEIDTSLVNRIISNIVENSIKYAGIGKVIDIKTWDDDTWVYIEISDNGVGMGQNDVDNIFEKFYRVKNDASHTIKGSGLGLYLVKYFVELHGGEISVTSQIGEGTSFLIKFLNK</sequence>
<dbReference type="Pfam" id="PF02518">
    <property type="entry name" value="HATPase_c"/>
    <property type="match status" value="1"/>
</dbReference>
<reference evidence="9" key="1">
    <citation type="journal article" date="2019" name="Int. J. Syst. Evol. Microbiol.">
        <title>Halobacteriovorax valvorus sp. nov., a novel prokaryotic predator isolated from coastal seawater of China.</title>
        <authorList>
            <person name="Chen M.-X."/>
        </authorList>
    </citation>
    <scope>NUCLEOTIDE SEQUENCE [LARGE SCALE GENOMIC DNA]</scope>
    <source>
        <strain evidence="9">BL9</strain>
    </source>
</reference>